<reference evidence="8" key="1">
    <citation type="submission" date="2018-04" db="EMBL/GenBank/DDBJ databases">
        <authorList>
            <person name="Liu S."/>
            <person name="Wang Z."/>
            <person name="Li J."/>
        </authorList>
    </citation>
    <scope>NUCLEOTIDE SEQUENCE [LARGE SCALE GENOMIC DNA]</scope>
    <source>
        <strain evidence="8">2189</strain>
    </source>
</reference>
<dbReference type="Gene3D" id="1.10.357.10">
    <property type="entry name" value="Tetracycline Repressor, domain 2"/>
    <property type="match status" value="1"/>
</dbReference>
<dbReference type="GO" id="GO:0000976">
    <property type="term" value="F:transcription cis-regulatory region binding"/>
    <property type="evidence" value="ECO:0007669"/>
    <property type="project" value="TreeGrafter"/>
</dbReference>
<dbReference type="PANTHER" id="PTHR30055:SF234">
    <property type="entry name" value="HTH-TYPE TRANSCRIPTIONAL REGULATOR BETI"/>
    <property type="match status" value="1"/>
</dbReference>
<keyword evidence="4" id="KW-0804">Transcription</keyword>
<comment type="caution">
    <text evidence="7">The sequence shown here is derived from an EMBL/GenBank/DDBJ whole genome shotgun (WGS) entry which is preliminary data.</text>
</comment>
<keyword evidence="1" id="KW-0678">Repressor</keyword>
<dbReference type="Proteomes" id="UP000244989">
    <property type="component" value="Unassembled WGS sequence"/>
</dbReference>
<evidence type="ECO:0000256" key="2">
    <source>
        <dbReference type="ARBA" id="ARBA00023015"/>
    </source>
</evidence>
<dbReference type="EMBL" id="QEEZ01000029">
    <property type="protein sequence ID" value="PWC00830.1"/>
    <property type="molecule type" value="Genomic_DNA"/>
</dbReference>
<evidence type="ECO:0000256" key="3">
    <source>
        <dbReference type="ARBA" id="ARBA00023125"/>
    </source>
</evidence>
<keyword evidence="3 5" id="KW-0238">DNA-binding</keyword>
<dbReference type="SUPFAM" id="SSF46689">
    <property type="entry name" value="Homeodomain-like"/>
    <property type="match status" value="1"/>
</dbReference>
<feature type="domain" description="HTH tetR-type" evidence="6">
    <location>
        <begin position="8"/>
        <end position="68"/>
    </location>
</feature>
<keyword evidence="2" id="KW-0805">Transcription regulation</keyword>
<dbReference type="RefSeq" id="WP_108431064.1">
    <property type="nucleotide sequence ID" value="NZ_CP026947.1"/>
</dbReference>
<dbReference type="SUPFAM" id="SSF48498">
    <property type="entry name" value="Tetracyclin repressor-like, C-terminal domain"/>
    <property type="match status" value="1"/>
</dbReference>
<proteinExistence type="predicted"/>
<evidence type="ECO:0000313" key="8">
    <source>
        <dbReference type="Proteomes" id="UP000244989"/>
    </source>
</evidence>
<feature type="DNA-binding region" description="H-T-H motif" evidence="5">
    <location>
        <begin position="31"/>
        <end position="50"/>
    </location>
</feature>
<sequence>MPARIDAEERRQYVIDAAFRLIVAEGLEGLTLRKVAAEADLNIGSVRHFFDGHEDLLTAAAHEAGNRMGQRLMHHPVEQLRGLDGEEALTALQDLLEQVLPVDEARRMEAIVVLELIRASRTQTVFASSAAQMASDLHDIIAAALACLEVPNPSAAARQVSALVGGLTLDTVTPHGALTVYQLRSTLRDALRNLLSTER</sequence>
<dbReference type="PROSITE" id="PS50977">
    <property type="entry name" value="HTH_TETR_2"/>
    <property type="match status" value="1"/>
</dbReference>
<dbReference type="PANTHER" id="PTHR30055">
    <property type="entry name" value="HTH-TYPE TRANSCRIPTIONAL REGULATOR RUTR"/>
    <property type="match status" value="1"/>
</dbReference>
<dbReference type="InterPro" id="IPR001647">
    <property type="entry name" value="HTH_TetR"/>
</dbReference>
<organism evidence="7 8">
    <name type="scientific">Corynebacterium yudongzhengii</name>
    <dbReference type="NCBI Taxonomy" id="2080740"/>
    <lineage>
        <taxon>Bacteria</taxon>
        <taxon>Bacillati</taxon>
        <taxon>Actinomycetota</taxon>
        <taxon>Actinomycetes</taxon>
        <taxon>Mycobacteriales</taxon>
        <taxon>Corynebacteriaceae</taxon>
        <taxon>Corynebacterium</taxon>
    </lineage>
</organism>
<protein>
    <submittedName>
        <fullName evidence="7">TetR family transcriptional regulator</fullName>
    </submittedName>
</protein>
<dbReference type="AlphaFoldDB" id="A0A2U1T498"/>
<name>A0A2U1T498_9CORY</name>
<dbReference type="OrthoDB" id="9816296at2"/>
<gene>
    <name evidence="7" type="ORF">DF222_10640</name>
</gene>
<evidence type="ECO:0000256" key="5">
    <source>
        <dbReference type="PROSITE-ProRule" id="PRU00335"/>
    </source>
</evidence>
<evidence type="ECO:0000259" key="6">
    <source>
        <dbReference type="PROSITE" id="PS50977"/>
    </source>
</evidence>
<dbReference type="Pfam" id="PF13977">
    <property type="entry name" value="TetR_C_6"/>
    <property type="match status" value="1"/>
</dbReference>
<keyword evidence="8" id="KW-1185">Reference proteome</keyword>
<dbReference type="KEGG" id="cyz:C3B44_02985"/>
<accession>A0A2U1T498</accession>
<evidence type="ECO:0000256" key="4">
    <source>
        <dbReference type="ARBA" id="ARBA00023163"/>
    </source>
</evidence>
<dbReference type="Pfam" id="PF00440">
    <property type="entry name" value="TetR_N"/>
    <property type="match status" value="1"/>
</dbReference>
<dbReference type="InterPro" id="IPR050109">
    <property type="entry name" value="HTH-type_TetR-like_transc_reg"/>
</dbReference>
<dbReference type="InterPro" id="IPR039538">
    <property type="entry name" value="BetI_C"/>
</dbReference>
<dbReference type="InterPro" id="IPR009057">
    <property type="entry name" value="Homeodomain-like_sf"/>
</dbReference>
<dbReference type="InterPro" id="IPR036271">
    <property type="entry name" value="Tet_transcr_reg_TetR-rel_C_sf"/>
</dbReference>
<dbReference type="GO" id="GO:0003700">
    <property type="term" value="F:DNA-binding transcription factor activity"/>
    <property type="evidence" value="ECO:0007669"/>
    <property type="project" value="TreeGrafter"/>
</dbReference>
<evidence type="ECO:0000313" key="7">
    <source>
        <dbReference type="EMBL" id="PWC00830.1"/>
    </source>
</evidence>
<evidence type="ECO:0000256" key="1">
    <source>
        <dbReference type="ARBA" id="ARBA00022491"/>
    </source>
</evidence>